<reference evidence="1" key="2">
    <citation type="journal article" date="2022" name="Res Sq">
        <title>Comparative Genomics Reveals Insights into the Divergent Evolution of Astigmatic Mites and Household Pest Adaptations.</title>
        <authorList>
            <person name="Xiong Q."/>
            <person name="Wan A.T.-Y."/>
            <person name="Liu X.-Y."/>
            <person name="Fung C.S.-H."/>
            <person name="Xiao X."/>
            <person name="Malainual N."/>
            <person name="Hou J."/>
            <person name="Wang L."/>
            <person name="Wang M."/>
            <person name="Yang K."/>
            <person name="Cui Y."/>
            <person name="Leung E."/>
            <person name="Nong W."/>
            <person name="Shin S.-K."/>
            <person name="Au S."/>
            <person name="Jeong K.Y."/>
            <person name="Chew F.T."/>
            <person name="Hui J."/>
            <person name="Leung T.F."/>
            <person name="Tungtrongchitr A."/>
            <person name="Zhong N."/>
            <person name="Liu Z."/>
            <person name="Tsui S."/>
        </authorList>
    </citation>
    <scope>NUCLEOTIDE SEQUENCE</scope>
    <source>
        <strain evidence="1">Derf</strain>
        <tissue evidence="1">Whole organism</tissue>
    </source>
</reference>
<dbReference type="EMBL" id="ASGP02000004">
    <property type="protein sequence ID" value="KAH9511099.1"/>
    <property type="molecule type" value="Genomic_DNA"/>
</dbReference>
<protein>
    <submittedName>
        <fullName evidence="1">Uncharacterized protein</fullName>
    </submittedName>
</protein>
<reference evidence="1" key="1">
    <citation type="submission" date="2013-05" db="EMBL/GenBank/DDBJ databases">
        <authorList>
            <person name="Yim A.K.Y."/>
            <person name="Chan T.F."/>
            <person name="Ji K.M."/>
            <person name="Liu X.Y."/>
            <person name="Zhou J.W."/>
            <person name="Li R.Q."/>
            <person name="Yang K.Y."/>
            <person name="Li J."/>
            <person name="Li M."/>
            <person name="Law P.T.W."/>
            <person name="Wu Y.L."/>
            <person name="Cai Z.L."/>
            <person name="Qin H."/>
            <person name="Bao Y."/>
            <person name="Leung R.K.K."/>
            <person name="Ng P.K.S."/>
            <person name="Zou J."/>
            <person name="Zhong X.J."/>
            <person name="Ran P.X."/>
            <person name="Zhong N.S."/>
            <person name="Liu Z.G."/>
            <person name="Tsui S.K.W."/>
        </authorList>
    </citation>
    <scope>NUCLEOTIDE SEQUENCE</scope>
    <source>
        <strain evidence="1">Derf</strain>
        <tissue evidence="1">Whole organism</tissue>
    </source>
</reference>
<organism evidence="1 2">
    <name type="scientific">Dermatophagoides farinae</name>
    <name type="common">American house dust mite</name>
    <dbReference type="NCBI Taxonomy" id="6954"/>
    <lineage>
        <taxon>Eukaryota</taxon>
        <taxon>Metazoa</taxon>
        <taxon>Ecdysozoa</taxon>
        <taxon>Arthropoda</taxon>
        <taxon>Chelicerata</taxon>
        <taxon>Arachnida</taxon>
        <taxon>Acari</taxon>
        <taxon>Acariformes</taxon>
        <taxon>Sarcoptiformes</taxon>
        <taxon>Astigmata</taxon>
        <taxon>Psoroptidia</taxon>
        <taxon>Analgoidea</taxon>
        <taxon>Pyroglyphidae</taxon>
        <taxon>Dermatophagoidinae</taxon>
        <taxon>Dermatophagoides</taxon>
    </lineage>
</organism>
<keyword evidence="2" id="KW-1185">Reference proteome</keyword>
<dbReference type="AlphaFoldDB" id="A0A922HXK9"/>
<evidence type="ECO:0000313" key="1">
    <source>
        <dbReference type="EMBL" id="KAH9511099.1"/>
    </source>
</evidence>
<proteinExistence type="predicted"/>
<accession>A0A922HXK9</accession>
<evidence type="ECO:0000313" key="2">
    <source>
        <dbReference type="Proteomes" id="UP000790347"/>
    </source>
</evidence>
<sequence length="82" mass="9468">MPPSFQLFFHIDEPGTTTIVIRSPLIPEIFSLMLVRLMICDNNKRSINLVKKKTISVWIPFDQSQLIPVIDNKKKCILDITN</sequence>
<comment type="caution">
    <text evidence="1">The sequence shown here is derived from an EMBL/GenBank/DDBJ whole genome shotgun (WGS) entry which is preliminary data.</text>
</comment>
<dbReference type="Proteomes" id="UP000790347">
    <property type="component" value="Unassembled WGS sequence"/>
</dbReference>
<name>A0A922HXK9_DERFA</name>
<gene>
    <name evidence="1" type="ORF">DERF_009570</name>
</gene>